<evidence type="ECO:0000313" key="1">
    <source>
        <dbReference type="EMBL" id="KAJ7664947.1"/>
    </source>
</evidence>
<dbReference type="EMBL" id="JARKIE010000218">
    <property type="protein sequence ID" value="KAJ7664947.1"/>
    <property type="molecule type" value="Genomic_DNA"/>
</dbReference>
<dbReference type="Proteomes" id="UP001221757">
    <property type="component" value="Unassembled WGS sequence"/>
</dbReference>
<organism evidence="1 2">
    <name type="scientific">Mycena rosella</name>
    <name type="common">Pink bonnet</name>
    <name type="synonym">Agaricus rosellus</name>
    <dbReference type="NCBI Taxonomy" id="1033263"/>
    <lineage>
        <taxon>Eukaryota</taxon>
        <taxon>Fungi</taxon>
        <taxon>Dikarya</taxon>
        <taxon>Basidiomycota</taxon>
        <taxon>Agaricomycotina</taxon>
        <taxon>Agaricomycetes</taxon>
        <taxon>Agaricomycetidae</taxon>
        <taxon>Agaricales</taxon>
        <taxon>Marasmiineae</taxon>
        <taxon>Mycenaceae</taxon>
        <taxon>Mycena</taxon>
    </lineage>
</organism>
<protein>
    <recommendedName>
        <fullName evidence="3">F-box domain-containing protein</fullName>
    </recommendedName>
</protein>
<dbReference type="Gene3D" id="3.80.10.10">
    <property type="entry name" value="Ribonuclease Inhibitor"/>
    <property type="match status" value="1"/>
</dbReference>
<dbReference type="InterPro" id="IPR032675">
    <property type="entry name" value="LRR_dom_sf"/>
</dbReference>
<gene>
    <name evidence="1" type="ORF">B0H17DRAFT_1162725</name>
</gene>
<proteinExistence type="predicted"/>
<name>A0AAD7CV33_MYCRO</name>
<accession>A0AAD7CV33</accession>
<keyword evidence="2" id="KW-1185">Reference proteome</keyword>
<sequence length="405" mass="45690">MTSTKSILLRPRPYAQCAGSFFLVSLLPPPKPVPALPSEIWSEIFEAAAVQAGFPALWSLLTVCKLFKELALPLLYARVEMSKIPTLERFAERLHSADQRWDSLCRIPWSTPGRWVQSLDLSRVEFVGRSQALLLDSLLVQLFPVVHFLHGYRREAVNIRALEGISYIPSDYSVTEEPLTQLLRCCPNLEELEIIGQGLDPAEMLSSISHWLPASFIPLNLPHLQTLAILSVYSSPLLLSLLRSPLPALRKLTITPFEEVPAAISSLFIATHGASLRSLLLFTPKSWPTRLHPSPQTLLCTSPALRHLSLEKPLPSQLALPPDGSHPLKILSVPRPDPQFWVVLERLLRGLPELCAVRVRDVRWLRKGMGLRAQEAGVQGEMREWRRRLLRRGIRVLDAEWKECE</sequence>
<reference evidence="1" key="1">
    <citation type="submission" date="2023-03" db="EMBL/GenBank/DDBJ databases">
        <title>Massive genome expansion in bonnet fungi (Mycena s.s.) driven by repeated elements and novel gene families across ecological guilds.</title>
        <authorList>
            <consortium name="Lawrence Berkeley National Laboratory"/>
            <person name="Harder C.B."/>
            <person name="Miyauchi S."/>
            <person name="Viragh M."/>
            <person name="Kuo A."/>
            <person name="Thoen E."/>
            <person name="Andreopoulos B."/>
            <person name="Lu D."/>
            <person name="Skrede I."/>
            <person name="Drula E."/>
            <person name="Henrissat B."/>
            <person name="Morin E."/>
            <person name="Kohler A."/>
            <person name="Barry K."/>
            <person name="LaButti K."/>
            <person name="Morin E."/>
            <person name="Salamov A."/>
            <person name="Lipzen A."/>
            <person name="Mereny Z."/>
            <person name="Hegedus B."/>
            <person name="Baldrian P."/>
            <person name="Stursova M."/>
            <person name="Weitz H."/>
            <person name="Taylor A."/>
            <person name="Grigoriev I.V."/>
            <person name="Nagy L.G."/>
            <person name="Martin F."/>
            <person name="Kauserud H."/>
        </authorList>
    </citation>
    <scope>NUCLEOTIDE SEQUENCE</scope>
    <source>
        <strain evidence="1">CBHHK067</strain>
    </source>
</reference>
<evidence type="ECO:0000313" key="2">
    <source>
        <dbReference type="Proteomes" id="UP001221757"/>
    </source>
</evidence>
<dbReference type="SUPFAM" id="SSF52047">
    <property type="entry name" value="RNI-like"/>
    <property type="match status" value="1"/>
</dbReference>
<comment type="caution">
    <text evidence="1">The sequence shown here is derived from an EMBL/GenBank/DDBJ whole genome shotgun (WGS) entry which is preliminary data.</text>
</comment>
<evidence type="ECO:0008006" key="3">
    <source>
        <dbReference type="Google" id="ProtNLM"/>
    </source>
</evidence>
<dbReference type="AlphaFoldDB" id="A0AAD7CV33"/>